<dbReference type="AlphaFoldDB" id="A0A0F9BHM0"/>
<gene>
    <name evidence="2" type="ORF">LCGC14_2446260</name>
</gene>
<feature type="non-terminal residue" evidence="2">
    <location>
        <position position="1"/>
    </location>
</feature>
<protein>
    <submittedName>
        <fullName evidence="2">Uncharacterized protein</fullName>
    </submittedName>
</protein>
<accession>A0A0F9BHM0</accession>
<sequence length="52" mass="6044">YEADKSALEIEWIHQADCEIRRAKFFVQQRPNTAKTKNPELQRVLDGKKGAD</sequence>
<evidence type="ECO:0000256" key="1">
    <source>
        <dbReference type="SAM" id="MobiDB-lite"/>
    </source>
</evidence>
<reference evidence="2" key="1">
    <citation type="journal article" date="2015" name="Nature">
        <title>Complex archaea that bridge the gap between prokaryotes and eukaryotes.</title>
        <authorList>
            <person name="Spang A."/>
            <person name="Saw J.H."/>
            <person name="Jorgensen S.L."/>
            <person name="Zaremba-Niedzwiedzka K."/>
            <person name="Martijn J."/>
            <person name="Lind A.E."/>
            <person name="van Eijk R."/>
            <person name="Schleper C."/>
            <person name="Guy L."/>
            <person name="Ettema T.J."/>
        </authorList>
    </citation>
    <scope>NUCLEOTIDE SEQUENCE</scope>
</reference>
<organism evidence="2">
    <name type="scientific">marine sediment metagenome</name>
    <dbReference type="NCBI Taxonomy" id="412755"/>
    <lineage>
        <taxon>unclassified sequences</taxon>
        <taxon>metagenomes</taxon>
        <taxon>ecological metagenomes</taxon>
    </lineage>
</organism>
<feature type="region of interest" description="Disordered" evidence="1">
    <location>
        <begin position="31"/>
        <end position="52"/>
    </location>
</feature>
<proteinExistence type="predicted"/>
<dbReference type="EMBL" id="LAZR01037762">
    <property type="protein sequence ID" value="KKL21359.1"/>
    <property type="molecule type" value="Genomic_DNA"/>
</dbReference>
<name>A0A0F9BHM0_9ZZZZ</name>
<feature type="compositionally biased region" description="Basic and acidic residues" evidence="1">
    <location>
        <begin position="37"/>
        <end position="52"/>
    </location>
</feature>
<evidence type="ECO:0000313" key="2">
    <source>
        <dbReference type="EMBL" id="KKL21359.1"/>
    </source>
</evidence>
<comment type="caution">
    <text evidence="2">The sequence shown here is derived from an EMBL/GenBank/DDBJ whole genome shotgun (WGS) entry which is preliminary data.</text>
</comment>